<keyword evidence="13" id="KW-0812">Transmembrane</keyword>
<feature type="domain" description="Glycosyl transferase family 1" evidence="14">
    <location>
        <begin position="283"/>
        <end position="400"/>
    </location>
</feature>
<evidence type="ECO:0000256" key="12">
    <source>
        <dbReference type="PIRSR" id="PIRSR639901-2"/>
    </source>
</evidence>
<dbReference type="InterPro" id="IPR007507">
    <property type="entry name" value="Glycos_transf_N"/>
</dbReference>
<dbReference type="PANTHER" id="PTHR42755:SF1">
    <property type="entry name" value="3-DEOXY-D-MANNO-OCTULOSONIC ACID TRANSFERASE, MITOCHONDRIAL-RELATED"/>
    <property type="match status" value="1"/>
</dbReference>
<keyword evidence="6" id="KW-0997">Cell inner membrane</keyword>
<dbReference type="GO" id="GO:0043842">
    <property type="term" value="F:Kdo transferase activity"/>
    <property type="evidence" value="ECO:0007669"/>
    <property type="project" value="UniProtKB-EC"/>
</dbReference>
<name>A0A1J8PBM2_9COXI</name>
<comment type="caution">
    <text evidence="16">The sequence shown here is derived from an EMBL/GenBank/DDBJ whole genome shotgun (WGS) entry which is preliminary data.</text>
</comment>
<dbReference type="InterPro" id="IPR039901">
    <property type="entry name" value="Kdotransferase"/>
</dbReference>
<dbReference type="Proteomes" id="UP000183924">
    <property type="component" value="Unassembled WGS sequence"/>
</dbReference>
<feature type="site" description="Transition state stabilizer" evidence="12">
    <location>
        <position position="130"/>
    </location>
</feature>
<organism evidence="16 17">
    <name type="scientific">Candidatus Rickettsiella isopodorum</name>
    <dbReference type="NCBI Taxonomy" id="1225476"/>
    <lineage>
        <taxon>Bacteria</taxon>
        <taxon>Pseudomonadati</taxon>
        <taxon>Pseudomonadota</taxon>
        <taxon>Gammaproteobacteria</taxon>
        <taxon>Legionellales</taxon>
        <taxon>Coxiellaceae</taxon>
        <taxon>Rickettsiella</taxon>
    </lineage>
</organism>
<comment type="function">
    <text evidence="13">Involved in lipopolysaccharide (LPS) biosynthesis. Catalyzes the transfer of 3-deoxy-D-manno-octulosonate (Kdo) residue(s) from CMP-Kdo to lipid IV(A), the tetraacyldisaccharide-1,4'-bisphosphate precursor of lipid A.</text>
</comment>
<dbReference type="OrthoDB" id="9789797at2"/>
<dbReference type="Gene3D" id="3.40.50.2000">
    <property type="entry name" value="Glycogen Phosphorylase B"/>
    <property type="match status" value="1"/>
</dbReference>
<dbReference type="GO" id="GO:0005886">
    <property type="term" value="C:plasma membrane"/>
    <property type="evidence" value="ECO:0007669"/>
    <property type="project" value="UniProtKB-SubCell"/>
</dbReference>
<evidence type="ECO:0000256" key="7">
    <source>
        <dbReference type="ARBA" id="ARBA00022679"/>
    </source>
</evidence>
<feature type="transmembrane region" description="Helical" evidence="13">
    <location>
        <begin position="6"/>
        <end position="22"/>
    </location>
</feature>
<dbReference type="Gene3D" id="3.40.50.11720">
    <property type="entry name" value="3-Deoxy-D-manno-octulosonic-acid transferase, N-terminal domain"/>
    <property type="match status" value="1"/>
</dbReference>
<keyword evidence="8" id="KW-0735">Signal-anchor</keyword>
<evidence type="ECO:0000256" key="4">
    <source>
        <dbReference type="ARBA" id="ARBA00012621"/>
    </source>
</evidence>
<dbReference type="PANTHER" id="PTHR42755">
    <property type="entry name" value="3-DEOXY-MANNO-OCTULOSONATE CYTIDYLYLTRANSFERASE"/>
    <property type="match status" value="1"/>
</dbReference>
<keyword evidence="17" id="KW-1185">Reference proteome</keyword>
<keyword evidence="13" id="KW-1003">Cell membrane</keyword>
<dbReference type="Pfam" id="PF00534">
    <property type="entry name" value="Glycos_transf_1"/>
    <property type="match status" value="1"/>
</dbReference>
<evidence type="ECO:0000259" key="14">
    <source>
        <dbReference type="Pfam" id="PF00534"/>
    </source>
</evidence>
<reference evidence="16 17" key="1">
    <citation type="submission" date="2016-03" db="EMBL/GenBank/DDBJ databases">
        <title>Comparative genomics of Rickettsiella.</title>
        <authorList>
            <person name="Chandler C."/>
            <person name="Wang Y."/>
        </authorList>
    </citation>
    <scope>NUCLEOTIDE SEQUENCE [LARGE SCALE GENOMIC DNA]</scope>
    <source>
        <strain evidence="16 17">RCFS May 2013</strain>
    </source>
</reference>
<dbReference type="InterPro" id="IPR038107">
    <property type="entry name" value="Glycos_transf_N_sf"/>
</dbReference>
<evidence type="ECO:0000256" key="6">
    <source>
        <dbReference type="ARBA" id="ARBA00022519"/>
    </source>
</evidence>
<keyword evidence="13" id="KW-0472">Membrane</keyword>
<dbReference type="NCBIfam" id="NF004388">
    <property type="entry name" value="PRK05749.1-4"/>
    <property type="match status" value="1"/>
</dbReference>
<dbReference type="Pfam" id="PF04413">
    <property type="entry name" value="Glycos_transf_N"/>
    <property type="match status" value="1"/>
</dbReference>
<keyword evidence="13" id="KW-0448">Lipopolysaccharide biosynthesis</keyword>
<proteinExistence type="inferred from homology"/>
<dbReference type="RefSeq" id="WP_071661821.1">
    <property type="nucleotide sequence ID" value="NZ_LUKY01000023.1"/>
</dbReference>
<dbReference type="FunFam" id="3.40.50.2000:FF:000032">
    <property type="entry name" value="3-deoxy-D-manno-octulosonic acid transferase"/>
    <property type="match status" value="1"/>
</dbReference>
<dbReference type="STRING" id="1225476.A1D18_00235"/>
<comment type="subcellular location">
    <subcellularLocation>
        <location evidence="1">Cell inner membrane</location>
        <topology evidence="1">Single-pass membrane protein</topology>
        <orientation evidence="1">Cytoplasmic side</orientation>
    </subcellularLocation>
    <subcellularLocation>
        <location evidence="13">Cell membrane</location>
    </subcellularLocation>
</comment>
<dbReference type="EMBL" id="LUKY01000023">
    <property type="protein sequence ID" value="OIZ96427.1"/>
    <property type="molecule type" value="Genomic_DNA"/>
</dbReference>
<comment type="pathway">
    <text evidence="2 13">Bacterial outer membrane biogenesis; LPS core biosynthesis.</text>
</comment>
<evidence type="ECO:0000313" key="16">
    <source>
        <dbReference type="EMBL" id="OIZ96427.1"/>
    </source>
</evidence>
<sequence length="422" mass="48070">MRFLYTIIFYLFLPFILLRLWIKNRKNPNGLQFWHERLGLGLRHPLPSGGIWVHAVSVGESLTAIPLIKRIQQRYPSLPIIVTNETATGAERIRVALGNSITPLYFPYDLPLILRKFFKALQPKLLILLETELWPNLLAACQLYQVPVALVNARLSERSALSYRRILPITQAMLKSINVISAQFQADAERFIDLGFSPERIHITGSLKFDVTLPRNLLEQAQQWQKIWGENRLVWIAASTHPGEEELILQVFKQVRHYFPDLLLVSIPRHVDRASQLEQLYRSQNYNINKRSDHKRDLNDIDVLIGDTMGELLIFYAAADLAFVGGSLVEKGGQNPLEPAAVGLPILTGPYTFNFATITEQLKQRNAAIQVNNATELAEQVISLLSDPVRRQNMGREAKKFVEENKGSVLKQMQLIESLLII</sequence>
<dbReference type="SUPFAM" id="SSF53756">
    <property type="entry name" value="UDP-Glycosyltransferase/glycogen phosphorylase"/>
    <property type="match status" value="1"/>
</dbReference>
<evidence type="ECO:0000256" key="2">
    <source>
        <dbReference type="ARBA" id="ARBA00004713"/>
    </source>
</evidence>
<dbReference type="EC" id="2.4.99.12" evidence="4 13"/>
<evidence type="ECO:0000256" key="1">
    <source>
        <dbReference type="ARBA" id="ARBA00004388"/>
    </source>
</evidence>
<dbReference type="InterPro" id="IPR001296">
    <property type="entry name" value="Glyco_trans_1"/>
</dbReference>
<evidence type="ECO:0000256" key="11">
    <source>
        <dbReference type="PIRSR" id="PIRSR639901-1"/>
    </source>
</evidence>
<evidence type="ECO:0000256" key="3">
    <source>
        <dbReference type="ARBA" id="ARBA00006380"/>
    </source>
</evidence>
<evidence type="ECO:0000256" key="5">
    <source>
        <dbReference type="ARBA" id="ARBA00019077"/>
    </source>
</evidence>
<evidence type="ECO:0000313" key="17">
    <source>
        <dbReference type="Proteomes" id="UP000183924"/>
    </source>
</evidence>
<accession>A0A1J8PBM2</accession>
<protein>
    <recommendedName>
        <fullName evidence="5 13">3-deoxy-D-manno-octulosonic acid transferase</fullName>
        <shortName evidence="13">Kdo transferase</shortName>
        <ecNumber evidence="4 13">2.4.99.12</ecNumber>
    </recommendedName>
    <alternativeName>
        <fullName evidence="9 13">Lipid IV(A) 3-deoxy-D-manno-octulosonic acid transferase</fullName>
    </alternativeName>
</protein>
<evidence type="ECO:0000256" key="9">
    <source>
        <dbReference type="ARBA" id="ARBA00031445"/>
    </source>
</evidence>
<dbReference type="GO" id="GO:0009245">
    <property type="term" value="P:lipid A biosynthetic process"/>
    <property type="evidence" value="ECO:0007669"/>
    <property type="project" value="TreeGrafter"/>
</dbReference>
<dbReference type="UniPathway" id="UPA00958"/>
<evidence type="ECO:0000256" key="13">
    <source>
        <dbReference type="RuleBase" id="RU365103"/>
    </source>
</evidence>
<keyword evidence="7 13" id="KW-0808">Transferase</keyword>
<dbReference type="FunFam" id="3.40.50.11720:FF:000001">
    <property type="entry name" value="3-deoxy-D-manno-octulosonic acid transferase"/>
    <property type="match status" value="1"/>
</dbReference>
<keyword evidence="13" id="KW-1133">Transmembrane helix</keyword>
<evidence type="ECO:0000256" key="8">
    <source>
        <dbReference type="ARBA" id="ARBA00022968"/>
    </source>
</evidence>
<comment type="similarity">
    <text evidence="3">Belongs to the glycosyltransferase group 1 family. Glycosyltransferase 30 subfamily.</text>
</comment>
<feature type="active site" description="Proton acceptor" evidence="11">
    <location>
        <position position="60"/>
    </location>
</feature>
<dbReference type="AlphaFoldDB" id="A0A1J8PBM2"/>
<feature type="domain" description="3-deoxy-D-manno-octulosonic-acid transferase N-terminal" evidence="15">
    <location>
        <begin position="34"/>
        <end position="211"/>
    </location>
</feature>
<dbReference type="GO" id="GO:0009244">
    <property type="term" value="P:lipopolysaccharide core region biosynthetic process"/>
    <property type="evidence" value="ECO:0007669"/>
    <property type="project" value="UniProtKB-UniRule"/>
</dbReference>
<comment type="catalytic activity">
    <reaction evidence="10 13">
        <text>lipid IVA (E. coli) + CMP-3-deoxy-beta-D-manno-octulosonate = alpha-Kdo-(2-&gt;6)-lipid IVA (E. coli) + CMP + H(+)</text>
        <dbReference type="Rhea" id="RHEA:28066"/>
        <dbReference type="ChEBI" id="CHEBI:15378"/>
        <dbReference type="ChEBI" id="CHEBI:58603"/>
        <dbReference type="ChEBI" id="CHEBI:60364"/>
        <dbReference type="ChEBI" id="CHEBI:60377"/>
        <dbReference type="ChEBI" id="CHEBI:85987"/>
        <dbReference type="EC" id="2.4.99.12"/>
    </reaction>
</comment>
<evidence type="ECO:0000259" key="15">
    <source>
        <dbReference type="Pfam" id="PF04413"/>
    </source>
</evidence>
<gene>
    <name evidence="16" type="ORF">A1D18_00235</name>
</gene>
<evidence type="ECO:0000256" key="10">
    <source>
        <dbReference type="ARBA" id="ARBA00049183"/>
    </source>
</evidence>
<feature type="site" description="Transition state stabilizer" evidence="12">
    <location>
        <position position="208"/>
    </location>
</feature>